<accession>A0A1F6NQU1</accession>
<dbReference type="GO" id="GO:0000049">
    <property type="term" value="F:tRNA binding"/>
    <property type="evidence" value="ECO:0007669"/>
    <property type="project" value="UniProtKB-UniRule"/>
</dbReference>
<evidence type="ECO:0000256" key="2">
    <source>
        <dbReference type="ARBA" id="ARBA00022694"/>
    </source>
</evidence>
<dbReference type="Gene3D" id="3.30.230.10">
    <property type="match status" value="1"/>
</dbReference>
<dbReference type="SUPFAM" id="SSF54211">
    <property type="entry name" value="Ribosomal protein S5 domain 2-like"/>
    <property type="match status" value="1"/>
</dbReference>
<dbReference type="GO" id="GO:0030677">
    <property type="term" value="C:ribonuclease P complex"/>
    <property type="evidence" value="ECO:0007669"/>
    <property type="project" value="TreeGrafter"/>
</dbReference>
<dbReference type="GO" id="GO:0004526">
    <property type="term" value="F:ribonuclease P activity"/>
    <property type="evidence" value="ECO:0007669"/>
    <property type="project" value="UniProtKB-UniRule"/>
</dbReference>
<dbReference type="InterPro" id="IPR014721">
    <property type="entry name" value="Ribsml_uS5_D2-typ_fold_subgr"/>
</dbReference>
<gene>
    <name evidence="7" type="primary">rnpA</name>
    <name evidence="9" type="ORF">A2493_03345</name>
</gene>
<dbReference type="NCBIfam" id="TIGR00188">
    <property type="entry name" value="rnpA"/>
    <property type="match status" value="1"/>
</dbReference>
<organism evidence="9 10">
    <name type="scientific">Candidatus Magasanikbacteria bacterium RIFOXYC12_FULL_33_11</name>
    <dbReference type="NCBI Taxonomy" id="1798701"/>
    <lineage>
        <taxon>Bacteria</taxon>
        <taxon>Candidatus Magasanikiibacteriota</taxon>
    </lineage>
</organism>
<keyword evidence="3 7" id="KW-0540">Nuclease</keyword>
<evidence type="ECO:0000256" key="3">
    <source>
        <dbReference type="ARBA" id="ARBA00022722"/>
    </source>
</evidence>
<dbReference type="PANTHER" id="PTHR33992">
    <property type="entry name" value="RIBONUCLEASE P PROTEIN COMPONENT"/>
    <property type="match status" value="1"/>
</dbReference>
<name>A0A1F6NQU1_9BACT</name>
<comment type="catalytic activity">
    <reaction evidence="7">
        <text>Endonucleolytic cleavage of RNA, removing 5'-extranucleotides from tRNA precursor.</text>
        <dbReference type="EC" id="3.1.26.5"/>
    </reaction>
</comment>
<comment type="similarity">
    <text evidence="7">Belongs to the RnpA family.</text>
</comment>
<proteinExistence type="inferred from homology"/>
<dbReference type="InterPro" id="IPR020568">
    <property type="entry name" value="Ribosomal_Su5_D2-typ_SF"/>
</dbReference>
<evidence type="ECO:0000256" key="6">
    <source>
        <dbReference type="ARBA" id="ARBA00022884"/>
    </source>
</evidence>
<dbReference type="PANTHER" id="PTHR33992:SF1">
    <property type="entry name" value="RIBONUCLEASE P PROTEIN COMPONENT"/>
    <property type="match status" value="1"/>
</dbReference>
<keyword evidence="4 7" id="KW-0255">Endonuclease</keyword>
<evidence type="ECO:0000313" key="9">
    <source>
        <dbReference type="EMBL" id="OGH86332.1"/>
    </source>
</evidence>
<dbReference type="EMBL" id="MFQW01000023">
    <property type="protein sequence ID" value="OGH86332.1"/>
    <property type="molecule type" value="Genomic_DNA"/>
</dbReference>
<comment type="function">
    <text evidence="1 7">RNaseP catalyzes the removal of the 5'-leader sequence from pre-tRNA to produce the mature 5'-terminus. It can also cleave other RNA substrates such as 4.5S RNA. The protein component plays an auxiliary but essential role in vivo by binding to the 5'-leader sequence and broadening the substrate specificity of the ribozyme.</text>
</comment>
<sequence length="125" mass="14616">MLSKEKRLRGTKEWEVLFKEGNFVGAHSLTMKYWKINTEKYPRRKFGVGDLKIGFSVGIKISKSAVKRNAVRRKMREVIRLLLKDNKIKSGFLIGFMAKNVILEVDYHKIEEDILFCLKKAKLLI</sequence>
<dbReference type="EC" id="3.1.26.5" evidence="7 8"/>
<evidence type="ECO:0000256" key="5">
    <source>
        <dbReference type="ARBA" id="ARBA00022801"/>
    </source>
</evidence>
<dbReference type="AlphaFoldDB" id="A0A1F6NQU1"/>
<dbReference type="GO" id="GO:0001682">
    <property type="term" value="P:tRNA 5'-leader removal"/>
    <property type="evidence" value="ECO:0007669"/>
    <property type="project" value="UniProtKB-UniRule"/>
</dbReference>
<evidence type="ECO:0000256" key="1">
    <source>
        <dbReference type="ARBA" id="ARBA00002663"/>
    </source>
</evidence>
<dbReference type="Pfam" id="PF00825">
    <property type="entry name" value="Ribonuclease_P"/>
    <property type="match status" value="1"/>
</dbReference>
<protein>
    <recommendedName>
        <fullName evidence="7 8">Ribonuclease P protein component</fullName>
        <shortName evidence="7">RNase P protein</shortName>
        <shortName evidence="7">RNaseP protein</shortName>
        <ecNumber evidence="7 8">3.1.26.5</ecNumber>
    </recommendedName>
    <alternativeName>
        <fullName evidence="7">Protein C5</fullName>
    </alternativeName>
</protein>
<keyword evidence="5 7" id="KW-0378">Hydrolase</keyword>
<keyword evidence="6 7" id="KW-0694">RNA-binding</keyword>
<dbReference type="InterPro" id="IPR020539">
    <property type="entry name" value="RNase_P_CS"/>
</dbReference>
<dbReference type="Proteomes" id="UP000178349">
    <property type="component" value="Unassembled WGS sequence"/>
</dbReference>
<reference evidence="9 10" key="1">
    <citation type="journal article" date="2016" name="Nat. Commun.">
        <title>Thousands of microbial genomes shed light on interconnected biogeochemical processes in an aquifer system.</title>
        <authorList>
            <person name="Anantharaman K."/>
            <person name="Brown C.T."/>
            <person name="Hug L.A."/>
            <person name="Sharon I."/>
            <person name="Castelle C.J."/>
            <person name="Probst A.J."/>
            <person name="Thomas B.C."/>
            <person name="Singh A."/>
            <person name="Wilkins M.J."/>
            <person name="Karaoz U."/>
            <person name="Brodie E.L."/>
            <person name="Williams K.H."/>
            <person name="Hubbard S.S."/>
            <person name="Banfield J.F."/>
        </authorList>
    </citation>
    <scope>NUCLEOTIDE SEQUENCE [LARGE SCALE GENOMIC DNA]</scope>
</reference>
<dbReference type="InterPro" id="IPR000100">
    <property type="entry name" value="RNase_P"/>
</dbReference>
<evidence type="ECO:0000256" key="7">
    <source>
        <dbReference type="HAMAP-Rule" id="MF_00227"/>
    </source>
</evidence>
<keyword evidence="2 7" id="KW-0819">tRNA processing</keyword>
<evidence type="ECO:0000256" key="8">
    <source>
        <dbReference type="NCBIfam" id="TIGR00188"/>
    </source>
</evidence>
<evidence type="ECO:0000256" key="4">
    <source>
        <dbReference type="ARBA" id="ARBA00022759"/>
    </source>
</evidence>
<dbReference type="GO" id="GO:0042781">
    <property type="term" value="F:3'-tRNA processing endoribonuclease activity"/>
    <property type="evidence" value="ECO:0007669"/>
    <property type="project" value="TreeGrafter"/>
</dbReference>
<evidence type="ECO:0000313" key="10">
    <source>
        <dbReference type="Proteomes" id="UP000178349"/>
    </source>
</evidence>
<comment type="subunit">
    <text evidence="7">Consists of a catalytic RNA component (M1 or rnpB) and a protein subunit.</text>
</comment>
<dbReference type="HAMAP" id="MF_00227">
    <property type="entry name" value="RNase_P"/>
    <property type="match status" value="1"/>
</dbReference>
<dbReference type="PROSITE" id="PS00648">
    <property type="entry name" value="RIBONUCLEASE_P"/>
    <property type="match status" value="1"/>
</dbReference>
<comment type="caution">
    <text evidence="9">The sequence shown here is derived from an EMBL/GenBank/DDBJ whole genome shotgun (WGS) entry which is preliminary data.</text>
</comment>